<proteinExistence type="predicted"/>
<dbReference type="KEGG" id="pis:Pisl_1855"/>
<dbReference type="PANTHER" id="PTHR43080">
    <property type="entry name" value="CBS DOMAIN-CONTAINING PROTEIN CBSX3, MITOCHONDRIAL"/>
    <property type="match status" value="1"/>
</dbReference>
<dbReference type="PROSITE" id="PS51371">
    <property type="entry name" value="CBS"/>
    <property type="match status" value="1"/>
</dbReference>
<dbReference type="InterPro" id="IPR000644">
    <property type="entry name" value="CBS_dom"/>
</dbReference>
<evidence type="ECO:0000256" key="2">
    <source>
        <dbReference type="PROSITE-ProRule" id="PRU00703"/>
    </source>
</evidence>
<protein>
    <submittedName>
        <fullName evidence="4">CBS domain containing protein</fullName>
    </submittedName>
</protein>
<keyword evidence="1 2" id="KW-0129">CBS domain</keyword>
<feature type="domain" description="CBS" evidence="3">
    <location>
        <begin position="23"/>
        <end position="83"/>
    </location>
</feature>
<gene>
    <name evidence="4" type="ordered locus">Pisl_1855</name>
</gene>
<reference evidence="4" key="1">
    <citation type="submission" date="2006-12" db="EMBL/GenBank/DDBJ databases">
        <title>Complete sequence of Pyrobaculum islandicum DSM 4184.</title>
        <authorList>
            <person name="Copeland A."/>
            <person name="Lucas S."/>
            <person name="Lapidus A."/>
            <person name="Barry K."/>
            <person name="Detter J.C."/>
            <person name="Glavina del Rio T."/>
            <person name="Dalin E."/>
            <person name="Tice H."/>
            <person name="Pitluck S."/>
            <person name="Meincke L."/>
            <person name="Brettin T."/>
            <person name="Bruce D."/>
            <person name="Han C."/>
            <person name="Tapia R."/>
            <person name="Gilna P."/>
            <person name="Schmutz J."/>
            <person name="Larimer F."/>
            <person name="Land M."/>
            <person name="Hauser L."/>
            <person name="Kyrpides N."/>
            <person name="Mikhailova N."/>
            <person name="Cozen A.E."/>
            <person name="Fitz-Gibbon S.T."/>
            <person name="House C.H."/>
            <person name="Saltikov C."/>
            <person name="Lowe T."/>
            <person name="Richardson P."/>
        </authorList>
    </citation>
    <scope>NUCLEOTIDE SEQUENCE [LARGE SCALE GENOMIC DNA]</scope>
    <source>
        <strain evidence="4">DSM 4184</strain>
    </source>
</reference>
<dbReference type="SMART" id="SM00116">
    <property type="entry name" value="CBS"/>
    <property type="match status" value="1"/>
</dbReference>
<dbReference type="Pfam" id="PF00571">
    <property type="entry name" value="CBS"/>
    <property type="match status" value="1"/>
</dbReference>
<evidence type="ECO:0000313" key="4">
    <source>
        <dbReference type="EMBL" id="ABL89003.1"/>
    </source>
</evidence>
<evidence type="ECO:0000259" key="3">
    <source>
        <dbReference type="PROSITE" id="PS51371"/>
    </source>
</evidence>
<accession>A1RVM1</accession>
<dbReference type="Gene3D" id="3.10.580.10">
    <property type="entry name" value="CBS-domain"/>
    <property type="match status" value="1"/>
</dbReference>
<dbReference type="SUPFAM" id="SSF54631">
    <property type="entry name" value="CBS-domain pair"/>
    <property type="match status" value="1"/>
</dbReference>
<dbReference type="EMBL" id="CP000504">
    <property type="protein sequence ID" value="ABL89003.1"/>
    <property type="molecule type" value="Genomic_DNA"/>
</dbReference>
<dbReference type="InterPro" id="IPR051257">
    <property type="entry name" value="Diverse_CBS-Domain"/>
</dbReference>
<sequence length="88" mass="10081">MSERDIIRAVAQELDLDKPAIELGNRPITILDSDPILAATETMRRHNIRHVVVVNKEGELVGVLSVRDLCYERTILQELAREEYILWG</sequence>
<dbReference type="HOGENOM" id="CLU_2461896_0_0_2"/>
<dbReference type="Proteomes" id="UP000002595">
    <property type="component" value="Chromosome"/>
</dbReference>
<dbReference type="STRING" id="384616.Pisl_1855"/>
<dbReference type="PANTHER" id="PTHR43080:SF2">
    <property type="entry name" value="CBS DOMAIN-CONTAINING PROTEIN"/>
    <property type="match status" value="1"/>
</dbReference>
<evidence type="ECO:0000313" key="5">
    <source>
        <dbReference type="Proteomes" id="UP000002595"/>
    </source>
</evidence>
<dbReference type="RefSeq" id="WP_011763578.1">
    <property type="nucleotide sequence ID" value="NC_008701.1"/>
</dbReference>
<dbReference type="AlphaFoldDB" id="A1RVM1"/>
<organism evidence="4 5">
    <name type="scientific">Pyrobaculum islandicum (strain DSM 4184 / JCM 9189 / GEO3)</name>
    <dbReference type="NCBI Taxonomy" id="384616"/>
    <lineage>
        <taxon>Archaea</taxon>
        <taxon>Thermoproteota</taxon>
        <taxon>Thermoprotei</taxon>
        <taxon>Thermoproteales</taxon>
        <taxon>Thermoproteaceae</taxon>
        <taxon>Pyrobaculum</taxon>
    </lineage>
</organism>
<dbReference type="GeneID" id="4616640"/>
<name>A1RVM1_PYRIL</name>
<keyword evidence="5" id="KW-1185">Reference proteome</keyword>
<dbReference type="InterPro" id="IPR046342">
    <property type="entry name" value="CBS_dom_sf"/>
</dbReference>
<evidence type="ECO:0000256" key="1">
    <source>
        <dbReference type="ARBA" id="ARBA00023122"/>
    </source>
</evidence>
<dbReference type="eggNOG" id="arCOG00631">
    <property type="taxonomic scope" value="Archaea"/>
</dbReference>